<sequence>MSERQDQQGHRAEGAPASDARANPGAAEYAPKLGEVGKLVHSRVARLAATRGTSGTTAVLARLRRAVGKPPGWDPELWELTLSNVPGWVVSDAPTVEERAVYTAITLYAVHQQSRPEPMHMRGHGLGKAVRSLASATQAESAVRRRFDAAATATSFDETVHHLRGLITQLRSHRVPLDYGLLADDLLQLQDPRTADAVRLRWGRQYYRIDRDSAPGTPAGTTNQGHDVAADQVREDAS</sequence>
<evidence type="ECO:0000313" key="3">
    <source>
        <dbReference type="Proteomes" id="UP000547973"/>
    </source>
</evidence>
<feature type="compositionally biased region" description="Basic and acidic residues" evidence="1">
    <location>
        <begin position="1"/>
        <end position="13"/>
    </location>
</feature>
<gene>
    <name evidence="2" type="ORF">BKA03_002162</name>
</gene>
<feature type="region of interest" description="Disordered" evidence="1">
    <location>
        <begin position="211"/>
        <end position="238"/>
    </location>
</feature>
<evidence type="ECO:0000256" key="1">
    <source>
        <dbReference type="SAM" id="MobiDB-lite"/>
    </source>
</evidence>
<dbReference type="InterPro" id="IPR038287">
    <property type="entry name" value="Cse2_sf"/>
</dbReference>
<dbReference type="Proteomes" id="UP000547973">
    <property type="component" value="Unassembled WGS sequence"/>
</dbReference>
<feature type="compositionally biased region" description="Basic and acidic residues" evidence="1">
    <location>
        <begin position="228"/>
        <end position="238"/>
    </location>
</feature>
<dbReference type="CDD" id="cd09731">
    <property type="entry name" value="Cse2_I-E"/>
    <property type="match status" value="1"/>
</dbReference>
<comment type="caution">
    <text evidence="2">The sequence shown here is derived from an EMBL/GenBank/DDBJ whole genome shotgun (WGS) entry which is preliminary data.</text>
</comment>
<dbReference type="Gene3D" id="1.10.520.40">
    <property type="entry name" value="CRISPR-associated protein Cse2"/>
    <property type="match status" value="1"/>
</dbReference>
<feature type="region of interest" description="Disordered" evidence="1">
    <location>
        <begin position="1"/>
        <end position="27"/>
    </location>
</feature>
<name>A0A7Z0CKL6_9MICO</name>
<evidence type="ECO:0000313" key="2">
    <source>
        <dbReference type="EMBL" id="NYI42043.1"/>
    </source>
</evidence>
<dbReference type="EMBL" id="JACBZO010000001">
    <property type="protein sequence ID" value="NYI42043.1"/>
    <property type="molecule type" value="Genomic_DNA"/>
</dbReference>
<accession>A0A7Z0CKL6</accession>
<protein>
    <submittedName>
        <fullName evidence="2">CRISPR system Cascade subunit CasB</fullName>
    </submittedName>
</protein>
<dbReference type="AlphaFoldDB" id="A0A7Z0CKL6"/>
<reference evidence="2 3" key="1">
    <citation type="submission" date="2020-07" db="EMBL/GenBank/DDBJ databases">
        <title>Sequencing the genomes of 1000 actinobacteria strains.</title>
        <authorList>
            <person name="Klenk H.-P."/>
        </authorList>
    </citation>
    <scope>NUCLEOTIDE SEQUENCE [LARGE SCALE GENOMIC DNA]</scope>
    <source>
        <strain evidence="2 3">DSM 19970</strain>
    </source>
</reference>
<dbReference type="InterPro" id="IPR013382">
    <property type="entry name" value="CRISPR-assoc_prot_Cse2"/>
</dbReference>
<organism evidence="2 3">
    <name type="scientific">Demequina lutea</name>
    <dbReference type="NCBI Taxonomy" id="431489"/>
    <lineage>
        <taxon>Bacteria</taxon>
        <taxon>Bacillati</taxon>
        <taxon>Actinomycetota</taxon>
        <taxon>Actinomycetes</taxon>
        <taxon>Micrococcales</taxon>
        <taxon>Demequinaceae</taxon>
        <taxon>Demequina</taxon>
    </lineage>
</organism>
<proteinExistence type="predicted"/>
<dbReference type="RefSeq" id="WP_062076196.1">
    <property type="nucleotide sequence ID" value="NZ_BBRC01000019.1"/>
</dbReference>
<keyword evidence="3" id="KW-1185">Reference proteome</keyword>
<dbReference type="NCBIfam" id="TIGR02548">
    <property type="entry name" value="casB_cse2"/>
    <property type="match status" value="1"/>
</dbReference>
<dbReference type="Pfam" id="PF09485">
    <property type="entry name" value="CRISPR_Cse2"/>
    <property type="match status" value="1"/>
</dbReference>